<comment type="caution">
    <text evidence="2">The sequence shown here is derived from an EMBL/GenBank/DDBJ whole genome shotgun (WGS) entry which is preliminary data.</text>
</comment>
<dbReference type="Proteomes" id="UP001295684">
    <property type="component" value="Unassembled WGS sequence"/>
</dbReference>
<keyword evidence="1" id="KW-1133">Transmembrane helix</keyword>
<evidence type="ECO:0000313" key="3">
    <source>
        <dbReference type="Proteomes" id="UP001295684"/>
    </source>
</evidence>
<feature type="transmembrane region" description="Helical" evidence="1">
    <location>
        <begin position="21"/>
        <end position="43"/>
    </location>
</feature>
<dbReference type="AlphaFoldDB" id="A0AAD1Y698"/>
<keyword evidence="1" id="KW-0472">Membrane</keyword>
<evidence type="ECO:0000313" key="2">
    <source>
        <dbReference type="EMBL" id="CAI2383702.1"/>
    </source>
</evidence>
<name>A0AAD1Y698_EUPCR</name>
<gene>
    <name evidence="2" type="ORF">ECRASSUSDP1_LOCUS25211</name>
</gene>
<organism evidence="2 3">
    <name type="scientific">Euplotes crassus</name>
    <dbReference type="NCBI Taxonomy" id="5936"/>
    <lineage>
        <taxon>Eukaryota</taxon>
        <taxon>Sar</taxon>
        <taxon>Alveolata</taxon>
        <taxon>Ciliophora</taxon>
        <taxon>Intramacronucleata</taxon>
        <taxon>Spirotrichea</taxon>
        <taxon>Hypotrichia</taxon>
        <taxon>Euplotida</taxon>
        <taxon>Euplotidae</taxon>
        <taxon>Moneuplotes</taxon>
    </lineage>
</organism>
<keyword evidence="1" id="KW-0812">Transmembrane</keyword>
<accession>A0AAD1Y698</accession>
<keyword evidence="3" id="KW-1185">Reference proteome</keyword>
<reference evidence="2" key="1">
    <citation type="submission" date="2023-07" db="EMBL/GenBank/DDBJ databases">
        <authorList>
            <consortium name="AG Swart"/>
            <person name="Singh M."/>
            <person name="Singh A."/>
            <person name="Seah K."/>
            <person name="Emmerich C."/>
        </authorList>
    </citation>
    <scope>NUCLEOTIDE SEQUENCE</scope>
    <source>
        <strain evidence="2">DP1</strain>
    </source>
</reference>
<sequence>MGDKVRQYRRKYSSFLEVTRTIGGIFEVIEIIFDFAIGIYSSYMFKRVLTKYLNQASHDVEQIEGVL</sequence>
<dbReference type="EMBL" id="CAMPGE010025999">
    <property type="protein sequence ID" value="CAI2383702.1"/>
    <property type="molecule type" value="Genomic_DNA"/>
</dbReference>
<proteinExistence type="predicted"/>
<protein>
    <submittedName>
        <fullName evidence="2">Uncharacterized protein</fullName>
    </submittedName>
</protein>
<evidence type="ECO:0000256" key="1">
    <source>
        <dbReference type="SAM" id="Phobius"/>
    </source>
</evidence>